<keyword evidence="2" id="KW-0732">Signal</keyword>
<evidence type="ECO:0000259" key="3">
    <source>
        <dbReference type="Pfam" id="PF13088"/>
    </source>
</evidence>
<dbReference type="PANTHER" id="PTHR43752">
    <property type="entry name" value="BNR/ASP-BOX REPEAT FAMILY PROTEIN"/>
    <property type="match status" value="1"/>
</dbReference>
<reference evidence="4" key="1">
    <citation type="journal article" date="2014" name="Int. J. Syst. Evol. Microbiol.">
        <title>Complete genome sequence of Corynebacterium casei LMG S-19264T (=DSM 44701T), isolated from a smear-ripened cheese.</title>
        <authorList>
            <consortium name="US DOE Joint Genome Institute (JGI-PGF)"/>
            <person name="Walter F."/>
            <person name="Albersmeier A."/>
            <person name="Kalinowski J."/>
            <person name="Ruckert C."/>
        </authorList>
    </citation>
    <scope>NUCLEOTIDE SEQUENCE</scope>
    <source>
        <strain evidence="4">JCM 4346</strain>
    </source>
</reference>
<dbReference type="RefSeq" id="WP_189940297.1">
    <property type="nucleotide sequence ID" value="NZ_BMSX01000013.1"/>
</dbReference>
<feature type="region of interest" description="Disordered" evidence="1">
    <location>
        <begin position="31"/>
        <end position="50"/>
    </location>
</feature>
<evidence type="ECO:0000256" key="2">
    <source>
        <dbReference type="SAM" id="SignalP"/>
    </source>
</evidence>
<reference evidence="4" key="2">
    <citation type="submission" date="2020-09" db="EMBL/GenBank/DDBJ databases">
        <authorList>
            <person name="Sun Q."/>
            <person name="Ohkuma M."/>
        </authorList>
    </citation>
    <scope>NUCLEOTIDE SEQUENCE</scope>
    <source>
        <strain evidence="4">JCM 4346</strain>
    </source>
</reference>
<feature type="signal peptide" evidence="2">
    <location>
        <begin position="1"/>
        <end position="33"/>
    </location>
</feature>
<dbReference type="Gene3D" id="2.120.10.10">
    <property type="match status" value="1"/>
</dbReference>
<comment type="caution">
    <text evidence="4">The sequence shown here is derived from an EMBL/GenBank/DDBJ whole genome shotgun (WGS) entry which is preliminary data.</text>
</comment>
<evidence type="ECO:0000256" key="1">
    <source>
        <dbReference type="SAM" id="MobiDB-lite"/>
    </source>
</evidence>
<proteinExistence type="predicted"/>
<dbReference type="Pfam" id="PF13088">
    <property type="entry name" value="BNR_2"/>
    <property type="match status" value="1"/>
</dbReference>
<dbReference type="InterPro" id="IPR011040">
    <property type="entry name" value="Sialidase"/>
</dbReference>
<feature type="compositionally biased region" description="Low complexity" evidence="1">
    <location>
        <begin position="31"/>
        <end position="42"/>
    </location>
</feature>
<dbReference type="SUPFAM" id="SSF50939">
    <property type="entry name" value="Sialidases"/>
    <property type="match status" value="1"/>
</dbReference>
<dbReference type="EMBL" id="BMSX01000013">
    <property type="protein sequence ID" value="GGR30860.1"/>
    <property type="molecule type" value="Genomic_DNA"/>
</dbReference>
<evidence type="ECO:0000313" key="5">
    <source>
        <dbReference type="Proteomes" id="UP000658320"/>
    </source>
</evidence>
<accession>A0A918CMH0</accession>
<dbReference type="Proteomes" id="UP000658320">
    <property type="component" value="Unassembled WGS sequence"/>
</dbReference>
<feature type="domain" description="Sialidase" evidence="3">
    <location>
        <begin position="69"/>
        <end position="329"/>
    </location>
</feature>
<protein>
    <recommendedName>
        <fullName evidence="3">Sialidase domain-containing protein</fullName>
    </recommendedName>
</protein>
<gene>
    <name evidence="4" type="ORF">GCM10010251_53660</name>
</gene>
<dbReference type="InterPro" id="IPR036278">
    <property type="entry name" value="Sialidase_sf"/>
</dbReference>
<feature type="chain" id="PRO_5036804205" description="Sialidase domain-containing protein" evidence="2">
    <location>
        <begin position="34"/>
        <end position="382"/>
    </location>
</feature>
<sequence>MAVVTRKRALPVLLTALVLAVLTGLLLPGPASAEGTSGESSAYINTATEGDGPRTPDIIATSANNAVVAWREGIVPGQVDHGYIRYAYTTNGGANWSHPQVLAQDTSEYAWHFVVLYRTGNELFAYLGRTKSSSTNNSGLPIDAIVVKRSTDEGHTWQDHPVTMPLDLPETTADEGLANLIFAGRPLRLANGKHVIPFWASGRENGVLISSDLKTWTAGGIVPDPNDLDAAEPQIAVSQDDPNKLVMVARSRDTQTRAATATSSDGGLTWTPFTLDTNLPSYNSKVQFIKDSNGQYLSLYNTATNRAVLNYKTKRPGAAWSAGKFFANGAAGDQDPDQQGTTGAGWDTYPMADEYAPGKFYVVWEFDTSRIKVNKLDISDAP</sequence>
<keyword evidence="5" id="KW-1185">Reference proteome</keyword>
<dbReference type="PANTHER" id="PTHR43752:SF2">
    <property type="entry name" value="BNR_ASP-BOX REPEAT FAMILY PROTEIN"/>
    <property type="match status" value="1"/>
</dbReference>
<dbReference type="AlphaFoldDB" id="A0A918CMH0"/>
<dbReference type="CDD" id="cd15482">
    <property type="entry name" value="Sialidase_non-viral"/>
    <property type="match status" value="1"/>
</dbReference>
<evidence type="ECO:0000313" key="4">
    <source>
        <dbReference type="EMBL" id="GGR30860.1"/>
    </source>
</evidence>
<organism evidence="4 5">
    <name type="scientific">Streptomyces aurantiogriseus</name>
    <dbReference type="NCBI Taxonomy" id="66870"/>
    <lineage>
        <taxon>Bacteria</taxon>
        <taxon>Bacillati</taxon>
        <taxon>Actinomycetota</taxon>
        <taxon>Actinomycetes</taxon>
        <taxon>Kitasatosporales</taxon>
        <taxon>Streptomycetaceae</taxon>
        <taxon>Streptomyces</taxon>
    </lineage>
</organism>
<name>A0A918CMH0_9ACTN</name>